<feature type="transmembrane region" description="Helical" evidence="2">
    <location>
        <begin position="17"/>
        <end position="38"/>
    </location>
</feature>
<comment type="caution">
    <text evidence="3">The sequence shown here is derived from an EMBL/GenBank/DDBJ whole genome shotgun (WGS) entry which is preliminary data.</text>
</comment>
<dbReference type="Proteomes" id="UP000674143">
    <property type="component" value="Unassembled WGS sequence"/>
</dbReference>
<evidence type="ECO:0000256" key="2">
    <source>
        <dbReference type="SAM" id="Phobius"/>
    </source>
</evidence>
<evidence type="ECO:0000313" key="3">
    <source>
        <dbReference type="EMBL" id="KAG5478543.1"/>
    </source>
</evidence>
<feature type="region of interest" description="Disordered" evidence="1">
    <location>
        <begin position="251"/>
        <end position="273"/>
    </location>
</feature>
<feature type="region of interest" description="Disordered" evidence="1">
    <location>
        <begin position="190"/>
        <end position="234"/>
    </location>
</feature>
<feature type="compositionally biased region" description="Pro residues" evidence="1">
    <location>
        <begin position="316"/>
        <end position="327"/>
    </location>
</feature>
<keyword evidence="2" id="KW-1133">Transmembrane helix</keyword>
<dbReference type="GeneID" id="92360691"/>
<accession>A0A836HKY3</accession>
<evidence type="ECO:0000313" key="4">
    <source>
        <dbReference type="Proteomes" id="UP000674143"/>
    </source>
</evidence>
<reference evidence="4" key="1">
    <citation type="journal article" date="2021" name="Microbiol. Resour. Announc.">
        <title>LGAAP: Leishmaniinae Genome Assembly and Annotation Pipeline.</title>
        <authorList>
            <person name="Almutairi H."/>
            <person name="Urbaniak M.D."/>
            <person name="Bates M.D."/>
            <person name="Jariyapan N."/>
            <person name="Kwakye-Nuako G."/>
            <person name="Thomaz-Soccol V."/>
            <person name="Al-Salem W.S."/>
            <person name="Dillon R.J."/>
            <person name="Bates P.A."/>
            <person name="Gatherer D."/>
        </authorList>
    </citation>
    <scope>NUCLEOTIDE SEQUENCE [LARGE SCALE GENOMIC DNA]</scope>
</reference>
<dbReference type="KEGG" id="loi:92360691"/>
<dbReference type="EMBL" id="JAFHLR010000023">
    <property type="protein sequence ID" value="KAG5478543.1"/>
    <property type="molecule type" value="Genomic_DNA"/>
</dbReference>
<gene>
    <name evidence="3" type="ORF">LSCM4_04776</name>
</gene>
<dbReference type="AlphaFoldDB" id="A0A836HKY3"/>
<reference evidence="4" key="2">
    <citation type="journal article" date="2021" name="Sci. Data">
        <title>Chromosome-scale genome sequencing, assembly and annotation of six genomes from subfamily Leishmaniinae.</title>
        <authorList>
            <person name="Almutairi H."/>
            <person name="Urbaniak M.D."/>
            <person name="Bates M.D."/>
            <person name="Jariyapan N."/>
            <person name="Kwakye-Nuako G."/>
            <person name="Thomaz Soccol V."/>
            <person name="Al-Salem W.S."/>
            <person name="Dillon R.J."/>
            <person name="Bates P.A."/>
            <person name="Gatherer D."/>
        </authorList>
    </citation>
    <scope>NUCLEOTIDE SEQUENCE [LARGE SCALE GENOMIC DNA]</scope>
</reference>
<dbReference type="RefSeq" id="XP_067063204.1">
    <property type="nucleotide sequence ID" value="XM_067206757.1"/>
</dbReference>
<proteinExistence type="predicted"/>
<protein>
    <submittedName>
        <fullName evidence="3">Uncharacterized protein</fullName>
    </submittedName>
</protein>
<keyword evidence="4" id="KW-1185">Reference proteome</keyword>
<evidence type="ECO:0000256" key="1">
    <source>
        <dbReference type="SAM" id="MobiDB-lite"/>
    </source>
</evidence>
<keyword evidence="2" id="KW-0812">Transmembrane</keyword>
<keyword evidence="2" id="KW-0472">Membrane</keyword>
<feature type="region of interest" description="Disordered" evidence="1">
    <location>
        <begin position="298"/>
        <end position="347"/>
    </location>
</feature>
<organism evidence="3 4">
    <name type="scientific">Leishmania orientalis</name>
    <dbReference type="NCBI Taxonomy" id="2249476"/>
    <lineage>
        <taxon>Eukaryota</taxon>
        <taxon>Discoba</taxon>
        <taxon>Euglenozoa</taxon>
        <taxon>Kinetoplastea</taxon>
        <taxon>Metakinetoplastina</taxon>
        <taxon>Trypanosomatida</taxon>
        <taxon>Trypanosomatidae</taxon>
        <taxon>Leishmaniinae</taxon>
        <taxon>Leishmania</taxon>
    </lineage>
</organism>
<name>A0A836HKY3_9TRYP</name>
<sequence length="373" mass="39034">MALCGKAIGALRRHQDVAVSATVLSIVLCVCVPLVVVVPASQPYGATLIAWTLAFTVRAWRLLPWERARVRRAAHLMADARMQQSGVGKVLMPYAEATHSLLSVSRSNPDHLPSGTSTSPPSRCRDFLTIGSFSSTSARRALPVMEGYGIADSCSGRARGAGAASSDVFLSASALESSAQFLALAHGASRQESPWPIGDRHTNGATPSGSRSGSGRRASRRSHEPFTLLSHTHASDATVLSEDSGAMPSIVPATLLSMPPSTNTSSDTHGRTGNAMAVESLPQAPVLGDAVESSVWPPADLTNIPSNAETPLSLYSPPPKARQPHPPRGTSSPPTCEEAVLPSSQSSLAQISVVSSTLRLQRFSPAVARDGAR</sequence>